<dbReference type="GO" id="GO:0015385">
    <property type="term" value="F:sodium:proton antiporter activity"/>
    <property type="evidence" value="ECO:0007669"/>
    <property type="project" value="TreeGrafter"/>
</dbReference>
<feature type="transmembrane region" description="Helical" evidence="1">
    <location>
        <begin position="6"/>
        <end position="27"/>
    </location>
</feature>
<gene>
    <name evidence="2" type="ORF">XD94_0151</name>
</gene>
<dbReference type="InterPro" id="IPR005133">
    <property type="entry name" value="PhaG_MnhG_YufB"/>
</dbReference>
<evidence type="ECO:0000313" key="2">
    <source>
        <dbReference type="EMBL" id="KUK82143.1"/>
    </source>
</evidence>
<keyword evidence="1" id="KW-0472">Membrane</keyword>
<dbReference type="PANTHER" id="PTHR34703:SF1">
    <property type="entry name" value="ANTIPORTER SUBUNIT MNHG2-RELATED"/>
    <property type="match status" value="1"/>
</dbReference>
<dbReference type="Pfam" id="PF03334">
    <property type="entry name" value="PhaG_MnhG_YufB"/>
    <property type="match status" value="1"/>
</dbReference>
<dbReference type="NCBIfam" id="NF009314">
    <property type="entry name" value="PRK12674.1-2"/>
    <property type="match status" value="1"/>
</dbReference>
<keyword evidence="1" id="KW-0812">Transmembrane</keyword>
<dbReference type="NCBIfam" id="TIGR01300">
    <property type="entry name" value="CPA3_mnhG_phaG"/>
    <property type="match status" value="1"/>
</dbReference>
<sequence length="114" mass="12162">MIILDILGYALLSVGAFFFFLGGLGMLRMPDVFNRLQAGTKATTLGSFSVILGVGLINPQWLLKTIIIVVFIAITNPVGSSVIARTALKKGITPITNLESQKEPDCLPEGGEEV</sequence>
<evidence type="ECO:0000313" key="3">
    <source>
        <dbReference type="Proteomes" id="UP000054092"/>
    </source>
</evidence>
<keyword evidence="1" id="KW-1133">Transmembrane helix</keyword>
<organism evidence="2 3">
    <name type="scientific">Mesotoga prima</name>
    <dbReference type="NCBI Taxonomy" id="1184387"/>
    <lineage>
        <taxon>Bacteria</taxon>
        <taxon>Thermotogati</taxon>
        <taxon>Thermotogota</taxon>
        <taxon>Thermotogae</taxon>
        <taxon>Kosmotogales</taxon>
        <taxon>Kosmotogaceae</taxon>
        <taxon>Mesotoga</taxon>
    </lineage>
</organism>
<protein>
    <submittedName>
        <fullName evidence="2">Monovalent cation/proton antiporter, MnhG/PhaG subunit</fullName>
    </submittedName>
</protein>
<dbReference type="PATRIC" id="fig|1184387.3.peg.444"/>
<reference evidence="3" key="1">
    <citation type="journal article" date="2015" name="MBio">
        <title>Genome-Resolved Metagenomic Analysis Reveals Roles for Candidate Phyla and Other Microbial Community Members in Biogeochemical Transformations in Oil Reservoirs.</title>
        <authorList>
            <person name="Hu P."/>
            <person name="Tom L."/>
            <person name="Singh A."/>
            <person name="Thomas B.C."/>
            <person name="Baker B.J."/>
            <person name="Piceno Y.M."/>
            <person name="Andersen G.L."/>
            <person name="Banfield J.F."/>
        </authorList>
    </citation>
    <scope>NUCLEOTIDE SEQUENCE [LARGE SCALE GENOMIC DNA]</scope>
</reference>
<name>A0A101HS79_9BACT</name>
<comment type="caution">
    <text evidence="2">The sequence shown here is derived from an EMBL/GenBank/DDBJ whole genome shotgun (WGS) entry which is preliminary data.</text>
</comment>
<dbReference type="Proteomes" id="UP000054092">
    <property type="component" value="Unassembled WGS sequence"/>
</dbReference>
<dbReference type="AlphaFoldDB" id="A0A101HS79"/>
<accession>A0A101HS79</accession>
<evidence type="ECO:0000256" key="1">
    <source>
        <dbReference type="SAM" id="Phobius"/>
    </source>
</evidence>
<proteinExistence type="predicted"/>
<dbReference type="EMBL" id="LGGP01000013">
    <property type="protein sequence ID" value="KUK82143.1"/>
    <property type="molecule type" value="Genomic_DNA"/>
</dbReference>
<feature type="transmembrane region" description="Helical" evidence="1">
    <location>
        <begin position="63"/>
        <end position="84"/>
    </location>
</feature>
<dbReference type="PANTHER" id="PTHR34703">
    <property type="entry name" value="ANTIPORTER SUBUNIT MNHG2-RELATED"/>
    <property type="match status" value="1"/>
</dbReference>